<protein>
    <submittedName>
        <fullName evidence="4">Mammalian cell entry protein</fullName>
    </submittedName>
</protein>
<keyword evidence="5" id="KW-1185">Reference proteome</keyword>
<feature type="compositionally biased region" description="Polar residues" evidence="1">
    <location>
        <begin position="420"/>
        <end position="433"/>
    </location>
</feature>
<evidence type="ECO:0000313" key="5">
    <source>
        <dbReference type="Proteomes" id="UP000230551"/>
    </source>
</evidence>
<feature type="domain" description="Mammalian cell entry C-terminal" evidence="3">
    <location>
        <begin position="135"/>
        <end position="269"/>
    </location>
</feature>
<gene>
    <name evidence="4" type="ORF">CQY22_006110</name>
</gene>
<organism evidence="4 5">
    <name type="scientific">Mycolicibacterium brumae</name>
    <dbReference type="NCBI Taxonomy" id="85968"/>
    <lineage>
        <taxon>Bacteria</taxon>
        <taxon>Bacillati</taxon>
        <taxon>Actinomycetota</taxon>
        <taxon>Actinomycetes</taxon>
        <taxon>Mycobacteriales</taxon>
        <taxon>Mycobacteriaceae</taxon>
        <taxon>Mycolicibacterium</taxon>
    </lineage>
</organism>
<dbReference type="InterPro" id="IPR052336">
    <property type="entry name" value="MlaD_Phospholipid_Transporter"/>
</dbReference>
<dbReference type="InterPro" id="IPR003399">
    <property type="entry name" value="Mce/MlaD"/>
</dbReference>
<sequence length="468" mass="48396">MGVTVTAAQRRKRRPLAIAAMVAGVTITTAGCGGISSLPLPRPGMMDTGGYRINAVFENALNLPNYALVRVNGAQIGSLESLKAENYTAVAVLRIQEGVELPVGTVAELRSATPLGDVFVALNPPEDAPANTPLIKEGDTLGLEQTKAGATMESVLSAAALMVNGGTVQNLTNIVNGFGRATGDHGKAFGDLIDQTNRTLGKLNSRSEQIKTAMTSTADLAEAIDTRNDKINEVLRDAAPATKVLHDNTNQIADLVVLAGATTRELEKFPSIAGTDTSGRSVIGDLNTIAAAWNDVATAPGTDLYGLNRLLPPVIKATPGSGLSIRTSVDRLILGHIPDIGFRGDLGFHGPKWDDFQKLVGAFKYTLYRLQERIVGKGPDVPQVPVIPDPTVPGLIVPAPQGPAPGPTLDEPVAPAPADQTVTGNAHGVTQQDPGAESAPGVESGETVIAPAHGVAPAQVGPATEPAP</sequence>
<dbReference type="EMBL" id="PDCN02000005">
    <property type="protein sequence ID" value="PIB76290.1"/>
    <property type="molecule type" value="Genomic_DNA"/>
</dbReference>
<dbReference type="Proteomes" id="UP000230551">
    <property type="component" value="Unassembled WGS sequence"/>
</dbReference>
<dbReference type="STRING" id="85968.GCA_900073015_01109"/>
<reference evidence="4 5" key="1">
    <citation type="journal article" date="2017" name="Infect. Genet. Evol.">
        <title>The new phylogeny of the genus Mycobacterium: The old and the news.</title>
        <authorList>
            <person name="Tortoli E."/>
            <person name="Fedrizzi T."/>
            <person name="Meehan C.J."/>
            <person name="Trovato A."/>
            <person name="Grottola A."/>
            <person name="Giacobazzi E."/>
            <person name="Serpini G.F."/>
            <person name="Tagliazucchi S."/>
            <person name="Fabio A."/>
            <person name="Bettua C."/>
            <person name="Bertorelli R."/>
            <person name="Frascaro F."/>
            <person name="De Sanctis V."/>
            <person name="Pecorari M."/>
            <person name="Jousson O."/>
            <person name="Segata N."/>
            <person name="Cirillo D.M."/>
        </authorList>
    </citation>
    <scope>NUCLEOTIDE SEQUENCE [LARGE SCALE GENOMIC DNA]</scope>
    <source>
        <strain evidence="4 5">CIP1034565</strain>
    </source>
</reference>
<dbReference type="OrthoDB" id="4368973at2"/>
<evidence type="ECO:0000259" key="3">
    <source>
        <dbReference type="Pfam" id="PF11887"/>
    </source>
</evidence>
<dbReference type="GO" id="GO:0005576">
    <property type="term" value="C:extracellular region"/>
    <property type="evidence" value="ECO:0007669"/>
    <property type="project" value="TreeGrafter"/>
</dbReference>
<evidence type="ECO:0000313" key="4">
    <source>
        <dbReference type="EMBL" id="PIB76290.1"/>
    </source>
</evidence>
<evidence type="ECO:0000259" key="2">
    <source>
        <dbReference type="Pfam" id="PF02470"/>
    </source>
</evidence>
<feature type="region of interest" description="Disordered" evidence="1">
    <location>
        <begin position="399"/>
        <end position="468"/>
    </location>
</feature>
<dbReference type="Pfam" id="PF11887">
    <property type="entry name" value="Mce4_CUP1"/>
    <property type="match status" value="1"/>
</dbReference>
<evidence type="ECO:0000256" key="1">
    <source>
        <dbReference type="SAM" id="MobiDB-lite"/>
    </source>
</evidence>
<comment type="caution">
    <text evidence="4">The sequence shown here is derived from an EMBL/GenBank/DDBJ whole genome shotgun (WGS) entry which is preliminary data.</text>
</comment>
<dbReference type="InterPro" id="IPR024516">
    <property type="entry name" value="Mce_C"/>
</dbReference>
<dbReference type="Pfam" id="PF02470">
    <property type="entry name" value="MlaD"/>
    <property type="match status" value="1"/>
</dbReference>
<dbReference type="AlphaFoldDB" id="A0A2G5PDX8"/>
<name>A0A2G5PDX8_9MYCO</name>
<feature type="domain" description="Mce/MlaD" evidence="2">
    <location>
        <begin position="50"/>
        <end position="125"/>
    </location>
</feature>
<dbReference type="PANTHER" id="PTHR33371">
    <property type="entry name" value="INTERMEMBRANE PHOSPHOLIPID TRANSPORT SYSTEM BINDING PROTEIN MLAD-RELATED"/>
    <property type="match status" value="1"/>
</dbReference>
<proteinExistence type="predicted"/>
<dbReference type="PANTHER" id="PTHR33371:SF15">
    <property type="entry name" value="LIPOPROTEIN LPRN"/>
    <property type="match status" value="1"/>
</dbReference>
<accession>A0A2G5PDX8</accession>